<dbReference type="SUPFAM" id="SSF52540">
    <property type="entry name" value="P-loop containing nucleoside triphosphate hydrolases"/>
    <property type="match status" value="1"/>
</dbReference>
<reference evidence="1" key="2">
    <citation type="submission" date="2020-05" db="EMBL/GenBank/DDBJ databases">
        <authorList>
            <person name="Kim H.-S."/>
            <person name="Proctor R.H."/>
            <person name="Brown D.W."/>
        </authorList>
    </citation>
    <scope>NUCLEOTIDE SEQUENCE</scope>
    <source>
        <strain evidence="1">NRRL 20472</strain>
    </source>
</reference>
<organism evidence="1 2">
    <name type="scientific">Fusarium sarcochroum</name>
    <dbReference type="NCBI Taxonomy" id="1208366"/>
    <lineage>
        <taxon>Eukaryota</taxon>
        <taxon>Fungi</taxon>
        <taxon>Dikarya</taxon>
        <taxon>Ascomycota</taxon>
        <taxon>Pezizomycotina</taxon>
        <taxon>Sordariomycetes</taxon>
        <taxon>Hypocreomycetidae</taxon>
        <taxon>Hypocreales</taxon>
        <taxon>Nectriaceae</taxon>
        <taxon>Fusarium</taxon>
        <taxon>Fusarium lateritium species complex</taxon>
    </lineage>
</organism>
<keyword evidence="2" id="KW-1185">Reference proteome</keyword>
<dbReference type="OrthoDB" id="3650366at2759"/>
<accession>A0A8H4SQ78</accession>
<dbReference type="PANTHER" id="PTHR48419">
    <property type="entry name" value="SULFOTRANSFERASE DOMAIN-CONTAINING PROTEIN"/>
    <property type="match status" value="1"/>
</dbReference>
<dbReference type="InterPro" id="IPR027417">
    <property type="entry name" value="P-loop_NTPase"/>
</dbReference>
<evidence type="ECO:0000313" key="1">
    <source>
        <dbReference type="EMBL" id="KAF4943749.1"/>
    </source>
</evidence>
<protein>
    <submittedName>
        <fullName evidence="1">Uncharacterized protein</fullName>
    </submittedName>
</protein>
<dbReference type="AlphaFoldDB" id="A0A8H4SQ78"/>
<gene>
    <name evidence="1" type="ORF">FSARC_14842</name>
</gene>
<dbReference type="PANTHER" id="PTHR48419:SF1">
    <property type="entry name" value="SULFOTRANSFERASE DOMAIN-CONTAINING PROTEIN"/>
    <property type="match status" value="1"/>
</dbReference>
<name>A0A8H4SQ78_9HYPO</name>
<comment type="caution">
    <text evidence="1">The sequence shown here is derived from an EMBL/GenBank/DDBJ whole genome shotgun (WGS) entry which is preliminary data.</text>
</comment>
<dbReference type="InterPro" id="IPR053226">
    <property type="entry name" value="Pyrrolopyrazine_biosynth_F"/>
</dbReference>
<proteinExistence type="predicted"/>
<evidence type="ECO:0000313" key="2">
    <source>
        <dbReference type="Proteomes" id="UP000622797"/>
    </source>
</evidence>
<dbReference type="Gene3D" id="3.40.50.300">
    <property type="entry name" value="P-loop containing nucleotide triphosphate hydrolases"/>
    <property type="match status" value="1"/>
</dbReference>
<dbReference type="Proteomes" id="UP000622797">
    <property type="component" value="Unassembled WGS sequence"/>
</dbReference>
<sequence>MTTTTTKTPPKRIFIFDNPRNRSHLFYRLLATHPQLKTHYHPYVNAGCFGPGKIHYSIFGNNPERTKLILIDYILSRNALDPATIYSNPTLLPDDLWKSVTPIIVIRHPALAFPSLHRSTSAIPALANLDPTENHNYWFANLAWSRLLFETLKSQGRTPVVVDGEDVCTRTDEVIKGVCNALGLDPAGVSDTWVPLGEDAEGFAHPVFKEMTRTIWESDGVKKHEPVGSVSLDDAVASIEKEYGTELAVNMRTVIEEQMQNYRYLEKFKV</sequence>
<reference evidence="1" key="1">
    <citation type="journal article" date="2020" name="BMC Genomics">
        <title>Correction to: Identification and distribution of gene clusters required for synthesis of sphingolipid metabolism inhibitors in diverse species of the filamentous fungus Fusarium.</title>
        <authorList>
            <person name="Kim H.S."/>
            <person name="Lohmar J.M."/>
            <person name="Busman M."/>
            <person name="Brown D.W."/>
            <person name="Naumann T.A."/>
            <person name="Divon H.H."/>
            <person name="Lysoe E."/>
            <person name="Uhlig S."/>
            <person name="Proctor R.H."/>
        </authorList>
    </citation>
    <scope>NUCLEOTIDE SEQUENCE</scope>
    <source>
        <strain evidence="1">NRRL 20472</strain>
    </source>
</reference>
<dbReference type="EMBL" id="JABEXW010001461">
    <property type="protein sequence ID" value="KAF4943749.1"/>
    <property type="molecule type" value="Genomic_DNA"/>
</dbReference>